<evidence type="ECO:0000313" key="3">
    <source>
        <dbReference type="Proteomes" id="UP001303473"/>
    </source>
</evidence>
<feature type="domain" description="ThuA-like" evidence="1">
    <location>
        <begin position="11"/>
        <end position="224"/>
    </location>
</feature>
<proteinExistence type="predicted"/>
<dbReference type="Pfam" id="PF06283">
    <property type="entry name" value="ThuA"/>
    <property type="match status" value="1"/>
</dbReference>
<evidence type="ECO:0000259" key="1">
    <source>
        <dbReference type="Pfam" id="PF06283"/>
    </source>
</evidence>
<accession>A0AAN6N4U6</accession>
<dbReference type="InterPro" id="IPR029010">
    <property type="entry name" value="ThuA-like"/>
</dbReference>
<reference evidence="3" key="1">
    <citation type="journal article" date="2023" name="Mol. Phylogenet. Evol.">
        <title>Genome-scale phylogeny and comparative genomics of the fungal order Sordariales.</title>
        <authorList>
            <person name="Hensen N."/>
            <person name="Bonometti L."/>
            <person name="Westerberg I."/>
            <person name="Brannstrom I.O."/>
            <person name="Guillou S."/>
            <person name="Cros-Aarteil S."/>
            <person name="Calhoun S."/>
            <person name="Haridas S."/>
            <person name="Kuo A."/>
            <person name="Mondo S."/>
            <person name="Pangilinan J."/>
            <person name="Riley R."/>
            <person name="LaButti K."/>
            <person name="Andreopoulos B."/>
            <person name="Lipzen A."/>
            <person name="Chen C."/>
            <person name="Yan M."/>
            <person name="Daum C."/>
            <person name="Ng V."/>
            <person name="Clum A."/>
            <person name="Steindorff A."/>
            <person name="Ohm R.A."/>
            <person name="Martin F."/>
            <person name="Silar P."/>
            <person name="Natvig D.O."/>
            <person name="Lalanne C."/>
            <person name="Gautier V."/>
            <person name="Ament-Velasquez S.L."/>
            <person name="Kruys A."/>
            <person name="Hutchinson M.I."/>
            <person name="Powell A.J."/>
            <person name="Barry K."/>
            <person name="Miller A.N."/>
            <person name="Grigoriev I.V."/>
            <person name="Debuchy R."/>
            <person name="Gladieux P."/>
            <person name="Hiltunen Thoren M."/>
            <person name="Johannesson H."/>
        </authorList>
    </citation>
    <scope>NUCLEOTIDE SEQUENCE [LARGE SCALE GENOMIC DNA]</scope>
    <source>
        <strain evidence="3">CBS 340.73</strain>
    </source>
</reference>
<protein>
    <recommendedName>
        <fullName evidence="1">ThuA-like domain-containing protein</fullName>
    </recommendedName>
</protein>
<dbReference type="PANTHER" id="PTHR40469:SF2">
    <property type="entry name" value="GALACTOSE-BINDING DOMAIN-LIKE SUPERFAMILY PROTEIN"/>
    <property type="match status" value="1"/>
</dbReference>
<dbReference type="AlphaFoldDB" id="A0AAN6N4U6"/>
<sequence length="225" mass="24457">MDRMPPPAPFKVLVFSATAAFRHESIPSGIAALQRLSAASQTTSTPFSVDCSEDAARSFNASSLAQYRVVVLLQASGEFLTTSTQIDAFQAFVRAGGGVVGVHCASFAMQSDDWYGRMIGAVFDNHPEPQRGRINIVDPTHPIITASLGNGQGMQKEEASGCWKWDWLDEWYNFKMHPHSGPAGDNDLHVLLTVDETSYSGGTHGEDHPVAWCQEFDGGRSFYAA</sequence>
<dbReference type="Proteomes" id="UP001303473">
    <property type="component" value="Unassembled WGS sequence"/>
</dbReference>
<comment type="caution">
    <text evidence="2">The sequence shown here is derived from an EMBL/GenBank/DDBJ whole genome shotgun (WGS) entry which is preliminary data.</text>
</comment>
<gene>
    <name evidence="2" type="ORF">QBC46DRAFT_392659</name>
</gene>
<name>A0AAN6N4U6_9PEZI</name>
<organism evidence="2 3">
    <name type="scientific">Diplogelasinospora grovesii</name>
    <dbReference type="NCBI Taxonomy" id="303347"/>
    <lineage>
        <taxon>Eukaryota</taxon>
        <taxon>Fungi</taxon>
        <taxon>Dikarya</taxon>
        <taxon>Ascomycota</taxon>
        <taxon>Pezizomycotina</taxon>
        <taxon>Sordariomycetes</taxon>
        <taxon>Sordariomycetidae</taxon>
        <taxon>Sordariales</taxon>
        <taxon>Diplogelasinosporaceae</taxon>
        <taxon>Diplogelasinospora</taxon>
    </lineage>
</organism>
<dbReference type="InterPro" id="IPR029062">
    <property type="entry name" value="Class_I_gatase-like"/>
</dbReference>
<dbReference type="EMBL" id="MU853854">
    <property type="protein sequence ID" value="KAK3937437.1"/>
    <property type="molecule type" value="Genomic_DNA"/>
</dbReference>
<dbReference type="SUPFAM" id="SSF52317">
    <property type="entry name" value="Class I glutamine amidotransferase-like"/>
    <property type="match status" value="1"/>
</dbReference>
<keyword evidence="3" id="KW-1185">Reference proteome</keyword>
<dbReference type="PANTHER" id="PTHR40469">
    <property type="entry name" value="SECRETED GLYCOSYL HYDROLASE"/>
    <property type="match status" value="1"/>
</dbReference>
<dbReference type="Gene3D" id="3.40.50.880">
    <property type="match status" value="1"/>
</dbReference>
<evidence type="ECO:0000313" key="2">
    <source>
        <dbReference type="EMBL" id="KAK3937437.1"/>
    </source>
</evidence>